<dbReference type="PROSITE" id="PS50893">
    <property type="entry name" value="ABC_TRANSPORTER_2"/>
    <property type="match status" value="1"/>
</dbReference>
<dbReference type="SMART" id="SM00382">
    <property type="entry name" value="AAA"/>
    <property type="match status" value="1"/>
</dbReference>
<dbReference type="InterPro" id="IPR003439">
    <property type="entry name" value="ABC_transporter-like_ATP-bd"/>
</dbReference>
<dbReference type="InterPro" id="IPR027417">
    <property type="entry name" value="P-loop_NTPase"/>
</dbReference>
<dbReference type="PANTHER" id="PTHR24220">
    <property type="entry name" value="IMPORT ATP-BINDING PROTEIN"/>
    <property type="match status" value="1"/>
</dbReference>
<accession>A0A346NHW5</accession>
<dbReference type="AlphaFoldDB" id="A0A346NHW5"/>
<dbReference type="InterPro" id="IPR015854">
    <property type="entry name" value="ABC_transpr_LolD-like"/>
</dbReference>
<dbReference type="GO" id="GO:0005886">
    <property type="term" value="C:plasma membrane"/>
    <property type="evidence" value="ECO:0007669"/>
    <property type="project" value="TreeGrafter"/>
</dbReference>
<keyword evidence="1" id="KW-0547">Nucleotide-binding</keyword>
<evidence type="ECO:0000256" key="2">
    <source>
        <dbReference type="ARBA" id="ARBA00022840"/>
    </source>
</evidence>
<sequence>MVVLAISLSGSKNLACSRAIELTNISFCYPGASTPALTIADWHVNKGEHVFVQGASGSGKSTLLNLLTGTLVPDSGSIRLLGKEFSALAARHKDGFRARHIGVVFQQFNLIDYLSVKQNIATAAYFAGTLNQQTQRRATELLHKLELPANVLSRQAGSLSVGQQQRVAIARALINAPELLIVDEPTSALDANARDAFMRLLLEVADSSAVVFVSHDAGLATYFTRQQSMAELTAQSVQTVC</sequence>
<dbReference type="EMBL" id="CP031769">
    <property type="protein sequence ID" value="AXR05122.1"/>
    <property type="molecule type" value="Genomic_DNA"/>
</dbReference>
<dbReference type="GO" id="GO:0005524">
    <property type="term" value="F:ATP binding"/>
    <property type="evidence" value="ECO:0007669"/>
    <property type="project" value="UniProtKB-KW"/>
</dbReference>
<proteinExistence type="predicted"/>
<dbReference type="PANTHER" id="PTHR24220:SF611">
    <property type="entry name" value="ATP-BINDING COMPONENT OF ABC TRANSPORTER-RELATED"/>
    <property type="match status" value="1"/>
</dbReference>
<evidence type="ECO:0000313" key="4">
    <source>
        <dbReference type="EMBL" id="AXR05122.1"/>
    </source>
</evidence>
<protein>
    <submittedName>
        <fullName evidence="4">ATP-binding cassette domain-containing protein</fullName>
    </submittedName>
</protein>
<dbReference type="InterPro" id="IPR017871">
    <property type="entry name" value="ABC_transporter-like_CS"/>
</dbReference>
<evidence type="ECO:0000256" key="1">
    <source>
        <dbReference type="ARBA" id="ARBA00022741"/>
    </source>
</evidence>
<dbReference type="Pfam" id="PF00005">
    <property type="entry name" value="ABC_tran"/>
    <property type="match status" value="1"/>
</dbReference>
<gene>
    <name evidence="4" type="ORF">D0Y50_01290</name>
</gene>
<dbReference type="GO" id="GO:0016887">
    <property type="term" value="F:ATP hydrolysis activity"/>
    <property type="evidence" value="ECO:0007669"/>
    <property type="project" value="InterPro"/>
</dbReference>
<feature type="domain" description="ABC transporter" evidence="3">
    <location>
        <begin position="20"/>
        <end position="241"/>
    </location>
</feature>
<dbReference type="PROSITE" id="PS00211">
    <property type="entry name" value="ABC_TRANSPORTER_1"/>
    <property type="match status" value="1"/>
</dbReference>
<dbReference type="SUPFAM" id="SSF52540">
    <property type="entry name" value="P-loop containing nucleoside triphosphate hydrolases"/>
    <property type="match status" value="1"/>
</dbReference>
<dbReference type="GO" id="GO:0022857">
    <property type="term" value="F:transmembrane transporter activity"/>
    <property type="evidence" value="ECO:0007669"/>
    <property type="project" value="TreeGrafter"/>
</dbReference>
<reference evidence="4 5" key="1">
    <citation type="submission" date="2018-08" db="EMBL/GenBank/DDBJ databases">
        <title>Salinimonas sediminis sp. nov., a piezophilic bacterium isolated from a deep-sea sediment sample from the New Britain Trench.</title>
        <authorList>
            <person name="Cao J."/>
        </authorList>
    </citation>
    <scope>NUCLEOTIDE SEQUENCE [LARGE SCALE GENOMIC DNA]</scope>
    <source>
        <strain evidence="4 5">N102</strain>
    </source>
</reference>
<evidence type="ECO:0000313" key="5">
    <source>
        <dbReference type="Proteomes" id="UP000262073"/>
    </source>
</evidence>
<dbReference type="Proteomes" id="UP000262073">
    <property type="component" value="Chromosome"/>
</dbReference>
<evidence type="ECO:0000259" key="3">
    <source>
        <dbReference type="PROSITE" id="PS50893"/>
    </source>
</evidence>
<dbReference type="KEGG" id="salm:D0Y50_01290"/>
<dbReference type="Gene3D" id="3.40.50.300">
    <property type="entry name" value="P-loop containing nucleotide triphosphate hydrolases"/>
    <property type="match status" value="1"/>
</dbReference>
<keyword evidence="2 4" id="KW-0067">ATP-binding</keyword>
<dbReference type="OrthoDB" id="9802264at2"/>
<dbReference type="InterPro" id="IPR003593">
    <property type="entry name" value="AAA+_ATPase"/>
</dbReference>
<keyword evidence="5" id="KW-1185">Reference proteome</keyword>
<name>A0A346NHW5_9ALTE</name>
<organism evidence="4 5">
    <name type="scientific">Salinimonas sediminis</name>
    <dbReference type="NCBI Taxonomy" id="2303538"/>
    <lineage>
        <taxon>Bacteria</taxon>
        <taxon>Pseudomonadati</taxon>
        <taxon>Pseudomonadota</taxon>
        <taxon>Gammaproteobacteria</taxon>
        <taxon>Alteromonadales</taxon>
        <taxon>Alteromonadaceae</taxon>
        <taxon>Alteromonas/Salinimonas group</taxon>
        <taxon>Salinimonas</taxon>
    </lineage>
</organism>